<comment type="catalytic activity">
    <reaction evidence="1">
        <text>All bonds known to be hydrolyzed by this endopeptidase have arginine in P1 and an acidic residue in P4. P6 is often occupied by an acidic residue or by a hydroxy-amino-acid residue, the phosphorylation of which enhances cleavage.</text>
        <dbReference type="EC" id="3.4.22.49"/>
    </reaction>
</comment>
<feature type="domain" description="Peptidase C50" evidence="5">
    <location>
        <begin position="391"/>
        <end position="487"/>
    </location>
</feature>
<evidence type="ECO:0000259" key="5">
    <source>
        <dbReference type="PROSITE" id="PS51700"/>
    </source>
</evidence>
<evidence type="ECO:0000256" key="1">
    <source>
        <dbReference type="ARBA" id="ARBA00000451"/>
    </source>
</evidence>
<protein>
    <recommendedName>
        <fullName evidence="2">separase</fullName>
        <ecNumber evidence="2">3.4.22.49</ecNumber>
    </recommendedName>
</protein>
<dbReference type="PANTHER" id="PTHR12792:SF0">
    <property type="entry name" value="SEPARIN"/>
    <property type="match status" value="1"/>
</dbReference>
<dbReference type="GO" id="GO:0072686">
    <property type="term" value="C:mitotic spindle"/>
    <property type="evidence" value="ECO:0007669"/>
    <property type="project" value="TreeGrafter"/>
</dbReference>
<keyword evidence="7" id="KW-1185">Reference proteome</keyword>
<dbReference type="EC" id="3.4.22.49" evidence="2"/>
<dbReference type="PROSITE" id="PS51700">
    <property type="entry name" value="SEPARIN"/>
    <property type="match status" value="1"/>
</dbReference>
<evidence type="ECO:0000313" key="6">
    <source>
        <dbReference type="EMBL" id="VEN42981.1"/>
    </source>
</evidence>
<evidence type="ECO:0000256" key="4">
    <source>
        <dbReference type="ARBA" id="ARBA00022829"/>
    </source>
</evidence>
<reference evidence="6 7" key="1">
    <citation type="submission" date="2019-01" db="EMBL/GenBank/DDBJ databases">
        <authorList>
            <person name="Sayadi A."/>
        </authorList>
    </citation>
    <scope>NUCLEOTIDE SEQUENCE [LARGE SCALE GENOMIC DNA]</scope>
</reference>
<dbReference type="GO" id="GO:0005634">
    <property type="term" value="C:nucleus"/>
    <property type="evidence" value="ECO:0007669"/>
    <property type="project" value="InterPro"/>
</dbReference>
<evidence type="ECO:0000256" key="3">
    <source>
        <dbReference type="ARBA" id="ARBA00022801"/>
    </source>
</evidence>
<dbReference type="PANTHER" id="PTHR12792">
    <property type="entry name" value="EXTRA SPINDLE POLES 1-RELATED"/>
    <property type="match status" value="1"/>
</dbReference>
<dbReference type="GO" id="GO:0006508">
    <property type="term" value="P:proteolysis"/>
    <property type="evidence" value="ECO:0007669"/>
    <property type="project" value="InterPro"/>
</dbReference>
<name>A0A653C4Y6_CALMS</name>
<dbReference type="GO" id="GO:0004197">
    <property type="term" value="F:cysteine-type endopeptidase activity"/>
    <property type="evidence" value="ECO:0007669"/>
    <property type="project" value="InterPro"/>
</dbReference>
<keyword evidence="4" id="KW-0159">Chromosome partition</keyword>
<evidence type="ECO:0000256" key="2">
    <source>
        <dbReference type="ARBA" id="ARBA00012489"/>
    </source>
</evidence>
<sequence length="606" mass="69778">MPNQTEIGEAFDTQYLLSQSNVHYPSGPLLQRTNRYKVLIANEDETRTIYDLAECHSHSLRIKTTLINKKLLKRDTQKLNTSATPLIDIKNLDIKCPTYSKEEDVREMLQHVKELPKEWVLVQLTPRYNASENIEEHINKHYTEAIHISVFHCGPNAPDPFLVTVNAPKDPVNGQTVELEDEMHSIMRDNKQVLTSGAKIKRFRSLAEKSDYLSKRRKTEDRLKFLVKDMQELWLKQWRCLFTGKYCNAALEEQIEKGISDISSGITSVKITEKTKAILNCFVKNFNILKPTEIKAIVRYCFPQSIDKNIVKQIVLAIKKLNEDTVQSSDDLKKNPIILILHEDLDAFPWEMMDVLRDEAVTRVPSFRFVYNLYKAHNSDITDGYKIIKYSDKGSYIVNPDKDLDNMEIRMMTFLNYWLPNWTGISGHQPEQEEFLKNLTSADVFLYSGHGNGSHLMALEQVQKTLIKAVVLLFGCGSVKNTRLDPQVEMCASYHHYLMAKCPSVVGMLWEVTDIETDVLTTNFLSNWIPSEAPVHWKYVEKSNWTKAVRDKINFEKVTKGARHEKYWEPELLKALNQAKNDLTSYSTKAACVVRGLPVKIQVASK</sequence>
<dbReference type="InterPro" id="IPR005314">
    <property type="entry name" value="Peptidase_C50"/>
</dbReference>
<accession>A0A653C4Y6</accession>
<gene>
    <name evidence="6" type="ORF">CALMAC_LOCUS6282</name>
</gene>
<dbReference type="GO" id="GO:0005737">
    <property type="term" value="C:cytoplasm"/>
    <property type="evidence" value="ECO:0007669"/>
    <property type="project" value="TreeGrafter"/>
</dbReference>
<dbReference type="AlphaFoldDB" id="A0A653C4Y6"/>
<dbReference type="GO" id="GO:0051307">
    <property type="term" value="P:meiotic chromosome separation"/>
    <property type="evidence" value="ECO:0007669"/>
    <property type="project" value="TreeGrafter"/>
</dbReference>
<proteinExistence type="predicted"/>
<dbReference type="InterPro" id="IPR030397">
    <property type="entry name" value="SEPARIN_core_dom"/>
</dbReference>
<dbReference type="Pfam" id="PF03568">
    <property type="entry name" value="Separin_C"/>
    <property type="match status" value="1"/>
</dbReference>
<organism evidence="6 7">
    <name type="scientific">Callosobruchus maculatus</name>
    <name type="common">Southern cowpea weevil</name>
    <name type="synonym">Pulse bruchid</name>
    <dbReference type="NCBI Taxonomy" id="64391"/>
    <lineage>
        <taxon>Eukaryota</taxon>
        <taxon>Metazoa</taxon>
        <taxon>Ecdysozoa</taxon>
        <taxon>Arthropoda</taxon>
        <taxon>Hexapoda</taxon>
        <taxon>Insecta</taxon>
        <taxon>Pterygota</taxon>
        <taxon>Neoptera</taxon>
        <taxon>Endopterygota</taxon>
        <taxon>Coleoptera</taxon>
        <taxon>Polyphaga</taxon>
        <taxon>Cucujiformia</taxon>
        <taxon>Chrysomeloidea</taxon>
        <taxon>Chrysomelidae</taxon>
        <taxon>Bruchinae</taxon>
        <taxon>Bruchini</taxon>
        <taxon>Callosobruchus</taxon>
    </lineage>
</organism>
<evidence type="ECO:0000313" key="7">
    <source>
        <dbReference type="Proteomes" id="UP000410492"/>
    </source>
</evidence>
<keyword evidence="3" id="KW-0378">Hydrolase</keyword>
<dbReference type="EMBL" id="CAACVG010006991">
    <property type="protein sequence ID" value="VEN42981.1"/>
    <property type="molecule type" value="Genomic_DNA"/>
</dbReference>
<dbReference type="OrthoDB" id="10255632at2759"/>
<dbReference type="Proteomes" id="UP000410492">
    <property type="component" value="Unassembled WGS sequence"/>
</dbReference>